<evidence type="ECO:0000256" key="1">
    <source>
        <dbReference type="ARBA" id="ARBA00001936"/>
    </source>
</evidence>
<name>A0A9P6W0R6_MAUEX</name>
<dbReference type="PANTHER" id="PTHR12849">
    <property type="entry name" value="RNA LARIAT DEBRANCHING ENZYME"/>
    <property type="match status" value="1"/>
</dbReference>
<dbReference type="GO" id="GO:0008419">
    <property type="term" value="F:RNA lariat debranching enzyme activity"/>
    <property type="evidence" value="ECO:0007669"/>
    <property type="project" value="UniProtKB-ARBA"/>
</dbReference>
<evidence type="ECO:0000256" key="9">
    <source>
        <dbReference type="ARBA" id="ARBA00022833"/>
    </source>
</evidence>
<evidence type="ECO:0000256" key="6">
    <source>
        <dbReference type="ARBA" id="ARBA00022664"/>
    </source>
</evidence>
<sequence>MTKLRIAVEGCCHGQLSNIYKTVSRIHSSNPIDLLIILGDFQSLRSVEDMESISIPPKFQRMGDFHRYYDGELVAPIPTIFIGGNHESMRHLMCLPYGGYVAENIYYLGYSNVIWFKGVRIGSLSGIWKEWDLDKARYEWDLLEAQHWQRGIKSLYHVRQKELLPLFMLEENKGMDIMLSHDWPNEVVYHGDIDGLLKAKPFFKKDIDNKELGSPINSELLDRLQPKWWLSAHLHVKYRAEINHGKDKEDKIETKDTNEIDLGLDSDSDIENDEPNKRESNKTTSFLALDKCMPRRQWLEVIEIETDITHPSYINDTMYLDPEFIDNLRYLSRHKDMIYSKKLQDYNWGQLQKDKLQEVPHTDDLEIYRIPEYTENTQKEETEQTEHFCKMFELT</sequence>
<dbReference type="SUPFAM" id="SSF56300">
    <property type="entry name" value="Metallo-dependent phosphatases"/>
    <property type="match status" value="1"/>
</dbReference>
<keyword evidence="6" id="KW-0507">mRNA processing</keyword>
<evidence type="ECO:0000256" key="11">
    <source>
        <dbReference type="ARBA" id="ARBA00023211"/>
    </source>
</evidence>
<dbReference type="GO" id="GO:0000398">
    <property type="term" value="P:mRNA splicing, via spliceosome"/>
    <property type="evidence" value="ECO:0007669"/>
    <property type="project" value="TreeGrafter"/>
</dbReference>
<dbReference type="EMBL" id="PUHR01000195">
    <property type="protein sequence ID" value="KAG0659277.1"/>
    <property type="molecule type" value="Genomic_DNA"/>
</dbReference>
<dbReference type="OrthoDB" id="407609at2759"/>
<keyword evidence="9" id="KW-0862">Zinc</keyword>
<comment type="similarity">
    <text evidence="5">Belongs to the lariat debranching enzyme family.</text>
</comment>
<dbReference type="InterPro" id="IPR029052">
    <property type="entry name" value="Metallo-depent_PP-like"/>
</dbReference>
<dbReference type="SMART" id="SM01124">
    <property type="entry name" value="DBR1"/>
    <property type="match status" value="1"/>
</dbReference>
<organism evidence="15 16">
    <name type="scientific">Maudiozyma exigua</name>
    <name type="common">Yeast</name>
    <name type="synonym">Kazachstania exigua</name>
    <dbReference type="NCBI Taxonomy" id="34358"/>
    <lineage>
        <taxon>Eukaryota</taxon>
        <taxon>Fungi</taxon>
        <taxon>Dikarya</taxon>
        <taxon>Ascomycota</taxon>
        <taxon>Saccharomycotina</taxon>
        <taxon>Saccharomycetes</taxon>
        <taxon>Saccharomycetales</taxon>
        <taxon>Saccharomycetaceae</taxon>
        <taxon>Maudiozyma</taxon>
    </lineage>
</organism>
<evidence type="ECO:0000256" key="10">
    <source>
        <dbReference type="ARBA" id="ARBA00023004"/>
    </source>
</evidence>
<dbReference type="InterPro" id="IPR004843">
    <property type="entry name" value="Calcineurin-like_PHP"/>
</dbReference>
<comment type="cofactor">
    <cofactor evidence="2">
        <name>Zn(2+)</name>
        <dbReference type="ChEBI" id="CHEBI:29105"/>
    </cofactor>
</comment>
<evidence type="ECO:0000313" key="16">
    <source>
        <dbReference type="Proteomes" id="UP000750334"/>
    </source>
</evidence>
<evidence type="ECO:0000256" key="13">
    <source>
        <dbReference type="SAM" id="MobiDB-lite"/>
    </source>
</evidence>
<dbReference type="CDD" id="cd00844">
    <property type="entry name" value="MPP_Dbr1_N"/>
    <property type="match status" value="1"/>
</dbReference>
<dbReference type="PANTHER" id="PTHR12849:SF0">
    <property type="entry name" value="LARIAT DEBRANCHING ENZYME"/>
    <property type="match status" value="1"/>
</dbReference>
<evidence type="ECO:0000256" key="8">
    <source>
        <dbReference type="ARBA" id="ARBA00022801"/>
    </source>
</evidence>
<dbReference type="GO" id="GO:0046872">
    <property type="term" value="F:metal ion binding"/>
    <property type="evidence" value="ECO:0007669"/>
    <property type="project" value="UniProtKB-KW"/>
</dbReference>
<evidence type="ECO:0000256" key="3">
    <source>
        <dbReference type="ARBA" id="ARBA00001954"/>
    </source>
</evidence>
<evidence type="ECO:0000256" key="5">
    <source>
        <dbReference type="ARBA" id="ARBA00006045"/>
    </source>
</evidence>
<feature type="compositionally biased region" description="Acidic residues" evidence="13">
    <location>
        <begin position="262"/>
        <end position="273"/>
    </location>
</feature>
<feature type="region of interest" description="Disordered" evidence="13">
    <location>
        <begin position="249"/>
        <end position="282"/>
    </location>
</feature>
<dbReference type="InterPro" id="IPR007708">
    <property type="entry name" value="DBR1_C"/>
</dbReference>
<keyword evidence="7" id="KW-0479">Metal-binding</keyword>
<dbReference type="Proteomes" id="UP000750334">
    <property type="component" value="Unassembled WGS sequence"/>
</dbReference>
<evidence type="ECO:0000256" key="12">
    <source>
        <dbReference type="ARBA" id="ARBA00023242"/>
    </source>
</evidence>
<protein>
    <recommendedName>
        <fullName evidence="14">Lariat debranching enzyme C-terminal domain-containing protein</fullName>
    </recommendedName>
</protein>
<dbReference type="GO" id="GO:0005634">
    <property type="term" value="C:nucleus"/>
    <property type="evidence" value="ECO:0007669"/>
    <property type="project" value="UniProtKB-SubCell"/>
</dbReference>
<keyword evidence="10" id="KW-0408">Iron</keyword>
<dbReference type="Pfam" id="PF05011">
    <property type="entry name" value="DBR1"/>
    <property type="match status" value="1"/>
</dbReference>
<reference evidence="15 16" key="1">
    <citation type="submission" date="2020-11" db="EMBL/GenBank/DDBJ databases">
        <title>Kefir isolates.</title>
        <authorList>
            <person name="Marcisauskas S."/>
            <person name="Kim Y."/>
            <person name="Blasche S."/>
        </authorList>
    </citation>
    <scope>NUCLEOTIDE SEQUENCE [LARGE SCALE GENOMIC DNA]</scope>
    <source>
        <strain evidence="15 16">OG2</strain>
    </source>
</reference>
<evidence type="ECO:0000256" key="7">
    <source>
        <dbReference type="ARBA" id="ARBA00022723"/>
    </source>
</evidence>
<accession>A0A9P6W0R6</accession>
<keyword evidence="16" id="KW-1185">Reference proteome</keyword>
<dbReference type="InterPro" id="IPR041816">
    <property type="entry name" value="Dbr1_N"/>
</dbReference>
<keyword evidence="11" id="KW-0464">Manganese</keyword>
<evidence type="ECO:0000259" key="14">
    <source>
        <dbReference type="SMART" id="SM01124"/>
    </source>
</evidence>
<proteinExistence type="inferred from homology"/>
<gene>
    <name evidence="15" type="ORF">C6P45_001879</name>
</gene>
<comment type="caution">
    <text evidence="15">The sequence shown here is derived from an EMBL/GenBank/DDBJ whole genome shotgun (WGS) entry which is preliminary data.</text>
</comment>
<dbReference type="Gene3D" id="3.60.21.10">
    <property type="match status" value="1"/>
</dbReference>
<feature type="compositionally biased region" description="Basic and acidic residues" evidence="13">
    <location>
        <begin position="249"/>
        <end position="258"/>
    </location>
</feature>
<dbReference type="AlphaFoldDB" id="A0A9P6W0R6"/>
<comment type="subcellular location">
    <subcellularLocation>
        <location evidence="4">Nucleus</location>
    </subcellularLocation>
</comment>
<evidence type="ECO:0000256" key="2">
    <source>
        <dbReference type="ARBA" id="ARBA00001947"/>
    </source>
</evidence>
<comment type="cofactor">
    <cofactor evidence="3">
        <name>Fe(2+)</name>
        <dbReference type="ChEBI" id="CHEBI:29033"/>
    </cofactor>
</comment>
<evidence type="ECO:0000313" key="15">
    <source>
        <dbReference type="EMBL" id="KAG0659277.1"/>
    </source>
</evidence>
<evidence type="ECO:0000256" key="4">
    <source>
        <dbReference type="ARBA" id="ARBA00004123"/>
    </source>
</evidence>
<keyword evidence="12" id="KW-0539">Nucleus</keyword>
<comment type="cofactor">
    <cofactor evidence="1">
        <name>Mn(2+)</name>
        <dbReference type="ChEBI" id="CHEBI:29035"/>
    </cofactor>
</comment>
<feature type="domain" description="Lariat debranching enzyme C-terminal" evidence="14">
    <location>
        <begin position="271"/>
        <end position="395"/>
    </location>
</feature>
<keyword evidence="8" id="KW-0378">Hydrolase</keyword>
<dbReference type="Pfam" id="PF00149">
    <property type="entry name" value="Metallophos"/>
    <property type="match status" value="1"/>
</dbReference>